<organism evidence="2 3">
    <name type="scientific">Algoriphagus locisalis</name>
    <dbReference type="NCBI Taxonomy" id="305507"/>
    <lineage>
        <taxon>Bacteria</taxon>
        <taxon>Pseudomonadati</taxon>
        <taxon>Bacteroidota</taxon>
        <taxon>Cytophagia</taxon>
        <taxon>Cytophagales</taxon>
        <taxon>Cyclobacteriaceae</taxon>
        <taxon>Algoriphagus</taxon>
    </lineage>
</organism>
<dbReference type="Proteomes" id="UP000199673">
    <property type="component" value="Unassembled WGS sequence"/>
</dbReference>
<proteinExistence type="predicted"/>
<keyword evidence="1" id="KW-0812">Transmembrane</keyword>
<name>A0A1I7CK63_9BACT</name>
<gene>
    <name evidence="2" type="ORF">SAMN04489724_3283</name>
</gene>
<feature type="transmembrane region" description="Helical" evidence="1">
    <location>
        <begin position="45"/>
        <end position="66"/>
    </location>
</feature>
<evidence type="ECO:0000256" key="1">
    <source>
        <dbReference type="SAM" id="Phobius"/>
    </source>
</evidence>
<dbReference type="RefSeq" id="WP_091695449.1">
    <property type="nucleotide sequence ID" value="NZ_FPBF01000004.1"/>
</dbReference>
<keyword evidence="1" id="KW-1133">Transmembrane helix</keyword>
<dbReference type="STRING" id="305507.SAMN04489724_3283"/>
<evidence type="ECO:0000313" key="2">
    <source>
        <dbReference type="EMBL" id="SFT99803.1"/>
    </source>
</evidence>
<dbReference type="EMBL" id="FPBF01000004">
    <property type="protein sequence ID" value="SFT99803.1"/>
    <property type="molecule type" value="Genomic_DNA"/>
</dbReference>
<sequence length="162" mass="18653">MANRIFKESQSYAGTWVMYFILLVEAPTLILLIVLYFTSEDKQEMAIALGVVSCTMALALILLFNIKLETRIDDQGISIRYLPFIRKWKNYPKTQIKSWEVSYYQPVLDYGGWGIKGNKTTRSYSVLGSEGLLLDVGEKKKIRIGTMKAKELQAFMESWMED</sequence>
<protein>
    <submittedName>
        <fullName evidence="2">Uncharacterized protein</fullName>
    </submittedName>
</protein>
<dbReference type="OrthoDB" id="582675at2"/>
<feature type="transmembrane region" description="Helical" evidence="1">
    <location>
        <begin position="12"/>
        <end position="39"/>
    </location>
</feature>
<evidence type="ECO:0000313" key="3">
    <source>
        <dbReference type="Proteomes" id="UP000199673"/>
    </source>
</evidence>
<accession>A0A1I7CK63</accession>
<reference evidence="3" key="1">
    <citation type="submission" date="2016-10" db="EMBL/GenBank/DDBJ databases">
        <authorList>
            <person name="Varghese N."/>
            <person name="Submissions S."/>
        </authorList>
    </citation>
    <scope>NUCLEOTIDE SEQUENCE [LARGE SCALE GENOMIC DNA]</scope>
    <source>
        <strain evidence="3">DSM 23445</strain>
    </source>
</reference>
<keyword evidence="3" id="KW-1185">Reference proteome</keyword>
<dbReference type="AlphaFoldDB" id="A0A1I7CK63"/>
<keyword evidence="1" id="KW-0472">Membrane</keyword>